<dbReference type="GO" id="GO:0006412">
    <property type="term" value="P:translation"/>
    <property type="evidence" value="ECO:0007669"/>
    <property type="project" value="UniProtKB-UniRule"/>
</dbReference>
<keyword evidence="5 6" id="KW-0687">Ribonucleoprotein</keyword>
<keyword evidence="4 6" id="KW-0689">Ribosomal protein</keyword>
<evidence type="ECO:0000256" key="5">
    <source>
        <dbReference type="ARBA" id="ARBA00023274"/>
    </source>
</evidence>
<dbReference type="Gene3D" id="3.30.70.330">
    <property type="match status" value="1"/>
</dbReference>
<evidence type="ECO:0000256" key="3">
    <source>
        <dbReference type="ARBA" id="ARBA00022884"/>
    </source>
</evidence>
<protein>
    <recommendedName>
        <fullName evidence="6">Large ribosomal subunit protein uL23</fullName>
    </recommendedName>
</protein>
<evidence type="ECO:0000313" key="7">
    <source>
        <dbReference type="EMBL" id="BBO36400.1"/>
    </source>
</evidence>
<proteinExistence type="inferred from homology"/>
<dbReference type="InterPro" id="IPR012678">
    <property type="entry name" value="Ribosomal_uL23/eL15/eS24_sf"/>
</dbReference>
<dbReference type="Proteomes" id="UP000326837">
    <property type="component" value="Chromosome"/>
</dbReference>
<dbReference type="GO" id="GO:1990904">
    <property type="term" value="C:ribonucleoprotein complex"/>
    <property type="evidence" value="ECO:0007669"/>
    <property type="project" value="UniProtKB-KW"/>
</dbReference>
<dbReference type="InterPro" id="IPR013025">
    <property type="entry name" value="Ribosomal_uL23-like"/>
</dbReference>
<dbReference type="InterPro" id="IPR012677">
    <property type="entry name" value="Nucleotide-bd_a/b_plait_sf"/>
</dbReference>
<accession>A0A5K7XHP2</accession>
<evidence type="ECO:0000256" key="2">
    <source>
        <dbReference type="ARBA" id="ARBA00022730"/>
    </source>
</evidence>
<evidence type="ECO:0000313" key="8">
    <source>
        <dbReference type="Proteomes" id="UP000326837"/>
    </source>
</evidence>
<keyword evidence="2 6" id="KW-0699">rRNA-binding</keyword>
<dbReference type="PANTHER" id="PTHR11620">
    <property type="entry name" value="60S RIBOSOMAL PROTEIN L23A"/>
    <property type="match status" value="1"/>
</dbReference>
<organism evidence="7 8">
    <name type="scientific">Lacipirellula parvula</name>
    <dbReference type="NCBI Taxonomy" id="2650471"/>
    <lineage>
        <taxon>Bacteria</taxon>
        <taxon>Pseudomonadati</taxon>
        <taxon>Planctomycetota</taxon>
        <taxon>Planctomycetia</taxon>
        <taxon>Pirellulales</taxon>
        <taxon>Lacipirellulaceae</taxon>
        <taxon>Lacipirellula</taxon>
    </lineage>
</organism>
<dbReference type="HAMAP" id="MF_01369_B">
    <property type="entry name" value="Ribosomal_uL23_B"/>
    <property type="match status" value="1"/>
</dbReference>
<gene>
    <name evidence="6" type="primary">rplW</name>
    <name evidence="7" type="ORF">PLANPX_6012</name>
</gene>
<comment type="function">
    <text evidence="6">One of the early assembly proteins it binds 23S rRNA. One of the proteins that surrounds the polypeptide exit tunnel on the outside of the ribosome. Forms the main docking site for trigger factor binding to the ribosome.</text>
</comment>
<evidence type="ECO:0000256" key="1">
    <source>
        <dbReference type="ARBA" id="ARBA00006700"/>
    </source>
</evidence>
<evidence type="ECO:0000256" key="6">
    <source>
        <dbReference type="HAMAP-Rule" id="MF_01369"/>
    </source>
</evidence>
<dbReference type="GO" id="GO:0003735">
    <property type="term" value="F:structural constituent of ribosome"/>
    <property type="evidence" value="ECO:0007669"/>
    <property type="project" value="InterPro"/>
</dbReference>
<dbReference type="KEGG" id="lpav:PLANPX_6012"/>
<comment type="subunit">
    <text evidence="6">Part of the 50S ribosomal subunit. Contacts protein L29, and trigger factor when it is bound to the ribosome.</text>
</comment>
<dbReference type="NCBIfam" id="NF004363">
    <property type="entry name" value="PRK05738.2-4"/>
    <property type="match status" value="1"/>
</dbReference>
<dbReference type="AlphaFoldDB" id="A0A5K7XHP2"/>
<evidence type="ECO:0000256" key="4">
    <source>
        <dbReference type="ARBA" id="ARBA00022980"/>
    </source>
</evidence>
<dbReference type="SUPFAM" id="SSF54189">
    <property type="entry name" value="Ribosomal proteins S24e, L23 and L15e"/>
    <property type="match status" value="1"/>
</dbReference>
<dbReference type="RefSeq" id="WP_152101578.1">
    <property type="nucleotide sequence ID" value="NZ_AP021861.1"/>
</dbReference>
<dbReference type="Pfam" id="PF00276">
    <property type="entry name" value="Ribosomal_L23"/>
    <property type="match status" value="1"/>
</dbReference>
<reference evidence="8" key="1">
    <citation type="submission" date="2019-10" db="EMBL/GenBank/DDBJ databases">
        <title>Lacipirellula parvula gen. nov., sp. nov., representing a lineage of planctomycetes widespread in freshwater anoxic habitats, and description of the family Lacipirellulaceae.</title>
        <authorList>
            <person name="Dedysh S.N."/>
            <person name="Kulichevskaya I.S."/>
            <person name="Beletsky A.V."/>
            <person name="Rakitin A.L."/>
            <person name="Mardanov A.V."/>
            <person name="Ivanova A.A."/>
            <person name="Saltykova V.X."/>
            <person name="Rijpstra W.I.C."/>
            <person name="Sinninghe Damste J.S."/>
            <person name="Ravin N.V."/>
        </authorList>
    </citation>
    <scope>NUCLEOTIDE SEQUENCE [LARGE SCALE GENOMIC DNA]</scope>
    <source>
        <strain evidence="8">PX69</strain>
    </source>
</reference>
<dbReference type="EMBL" id="AP021861">
    <property type="protein sequence ID" value="BBO36400.1"/>
    <property type="molecule type" value="Genomic_DNA"/>
</dbReference>
<dbReference type="GO" id="GO:0019843">
    <property type="term" value="F:rRNA binding"/>
    <property type="evidence" value="ECO:0007669"/>
    <property type="project" value="UniProtKB-UniRule"/>
</dbReference>
<keyword evidence="3 6" id="KW-0694">RNA-binding</keyword>
<dbReference type="GO" id="GO:0005840">
    <property type="term" value="C:ribosome"/>
    <property type="evidence" value="ECO:0007669"/>
    <property type="project" value="UniProtKB-KW"/>
</dbReference>
<sequence length="104" mass="12012">MPRHVPASTSIVLEPHQVIVKPLVTEKGMHKSTRNNAYAFEINRLATKEDVKKAVETLFEVKVLKVATQNRKGKARRTRFRLGMTKDWKKAIVTLDAEHRINFF</sequence>
<comment type="similarity">
    <text evidence="1 6">Belongs to the universal ribosomal protein uL23 family.</text>
</comment>
<name>A0A5K7XHP2_9BACT</name>
<dbReference type="FunFam" id="3.30.70.330:FF:000001">
    <property type="entry name" value="50S ribosomal protein L23"/>
    <property type="match status" value="1"/>
</dbReference>
<keyword evidence="8" id="KW-1185">Reference proteome</keyword>